<proteinExistence type="predicted"/>
<evidence type="ECO:0000313" key="2">
    <source>
        <dbReference type="Proteomes" id="UP001347796"/>
    </source>
</evidence>
<protein>
    <submittedName>
        <fullName evidence="1">Uncharacterized protein</fullName>
    </submittedName>
</protein>
<reference evidence="1 2" key="1">
    <citation type="submission" date="2024-01" db="EMBL/GenBank/DDBJ databases">
        <title>The genome of the rayed Mediterranean limpet Patella caerulea (Linnaeus, 1758).</title>
        <authorList>
            <person name="Anh-Thu Weber A."/>
            <person name="Halstead-Nussloch G."/>
        </authorList>
    </citation>
    <scope>NUCLEOTIDE SEQUENCE [LARGE SCALE GENOMIC DNA]</scope>
    <source>
        <strain evidence="1">AATW-2023a</strain>
        <tissue evidence="1">Whole specimen</tissue>
    </source>
</reference>
<name>A0AAN8KDU7_PATCE</name>
<dbReference type="EMBL" id="JAZGQO010000001">
    <property type="protein sequence ID" value="KAK6194541.1"/>
    <property type="molecule type" value="Genomic_DNA"/>
</dbReference>
<keyword evidence="2" id="KW-1185">Reference proteome</keyword>
<gene>
    <name evidence="1" type="ORF">SNE40_000160</name>
</gene>
<evidence type="ECO:0000313" key="1">
    <source>
        <dbReference type="EMBL" id="KAK6194541.1"/>
    </source>
</evidence>
<organism evidence="1 2">
    <name type="scientific">Patella caerulea</name>
    <name type="common">Rayed Mediterranean limpet</name>
    <dbReference type="NCBI Taxonomy" id="87958"/>
    <lineage>
        <taxon>Eukaryota</taxon>
        <taxon>Metazoa</taxon>
        <taxon>Spiralia</taxon>
        <taxon>Lophotrochozoa</taxon>
        <taxon>Mollusca</taxon>
        <taxon>Gastropoda</taxon>
        <taxon>Patellogastropoda</taxon>
        <taxon>Patelloidea</taxon>
        <taxon>Patellidae</taxon>
        <taxon>Patella</taxon>
    </lineage>
</organism>
<comment type="caution">
    <text evidence="1">The sequence shown here is derived from an EMBL/GenBank/DDBJ whole genome shotgun (WGS) entry which is preliminary data.</text>
</comment>
<accession>A0AAN8KDU7</accession>
<dbReference type="AlphaFoldDB" id="A0AAN8KDU7"/>
<dbReference type="Proteomes" id="UP001347796">
    <property type="component" value="Unassembled WGS sequence"/>
</dbReference>
<sequence length="136" mass="16441">MEKMFTPWRKCLHHKENFTLWCKPFLNGLHRGEKCLRNVYTVEKMFTPWRKCLHRGEKCLHRKKSLNLHRRETFSTTETVLRKCLPHGKKGFHDFSLRFLICSKLQEKSINQRVVLKGHHRKLINSKYSRLDTLPL</sequence>